<feature type="binding site" evidence="7">
    <location>
        <position position="51"/>
    </location>
    <ligand>
        <name>ATP</name>
        <dbReference type="ChEBI" id="CHEBI:30616"/>
    </ligand>
</feature>
<evidence type="ECO:0000313" key="11">
    <source>
        <dbReference type="Proteomes" id="UP001146120"/>
    </source>
</evidence>
<proteinExistence type="inferred from homology"/>
<evidence type="ECO:0000256" key="7">
    <source>
        <dbReference type="PROSITE-ProRule" id="PRU10141"/>
    </source>
</evidence>
<dbReference type="SUPFAM" id="SSF54001">
    <property type="entry name" value="Cysteine proteinases"/>
    <property type="match status" value="1"/>
</dbReference>
<dbReference type="GO" id="GO:0080090">
    <property type="term" value="P:regulation of primary metabolic process"/>
    <property type="evidence" value="ECO:0007669"/>
    <property type="project" value="UniProtKB-ARBA"/>
</dbReference>
<dbReference type="PROSITE" id="PS50600">
    <property type="entry name" value="ULP_PROTEASE"/>
    <property type="match status" value="1"/>
</dbReference>
<name>A0AAV2YQY0_9STRA</name>
<dbReference type="SMART" id="SM00220">
    <property type="entry name" value="S_TKc"/>
    <property type="match status" value="1"/>
</dbReference>
<accession>A0AAV2YQY0</accession>
<dbReference type="InterPro" id="IPR017441">
    <property type="entry name" value="Protein_kinase_ATP_BS"/>
</dbReference>
<protein>
    <submittedName>
        <fullName evidence="10">Uncharacterized protein</fullName>
    </submittedName>
</protein>
<evidence type="ECO:0000259" key="9">
    <source>
        <dbReference type="PROSITE" id="PS50600"/>
    </source>
</evidence>
<dbReference type="Gene3D" id="3.30.200.20">
    <property type="entry name" value="Phosphorylase Kinase, domain 1"/>
    <property type="match status" value="1"/>
</dbReference>
<feature type="domain" description="Ubiquitin-like protease family profile" evidence="9">
    <location>
        <begin position="525"/>
        <end position="696"/>
    </location>
</feature>
<dbReference type="Pfam" id="PF02902">
    <property type="entry name" value="Peptidase_C48"/>
    <property type="match status" value="1"/>
</dbReference>
<dbReference type="Gene3D" id="1.10.510.10">
    <property type="entry name" value="Transferase(Phosphotransferase) domain 1"/>
    <property type="match status" value="1"/>
</dbReference>
<keyword evidence="3 7" id="KW-0547">Nucleotide-binding</keyword>
<dbReference type="InterPro" id="IPR000719">
    <property type="entry name" value="Prot_kinase_dom"/>
</dbReference>
<evidence type="ECO:0000256" key="4">
    <source>
        <dbReference type="ARBA" id="ARBA00022801"/>
    </source>
</evidence>
<dbReference type="Gene3D" id="3.40.395.10">
    <property type="entry name" value="Adenoviral Proteinase, Chain A"/>
    <property type="match status" value="1"/>
</dbReference>
<comment type="similarity">
    <text evidence="1">Belongs to the peptidase C48 family.</text>
</comment>
<dbReference type="EMBL" id="DAKRPA010000191">
    <property type="protein sequence ID" value="DAZ95743.1"/>
    <property type="molecule type" value="Genomic_DNA"/>
</dbReference>
<feature type="domain" description="Protein kinase" evidence="8">
    <location>
        <begin position="22"/>
        <end position="286"/>
    </location>
</feature>
<dbReference type="FunFam" id="3.40.395.10:FF:000001">
    <property type="entry name" value="Sentrin-specific protease 1"/>
    <property type="match status" value="1"/>
</dbReference>
<reference evidence="10" key="1">
    <citation type="submission" date="2022-11" db="EMBL/GenBank/DDBJ databases">
        <authorList>
            <person name="Morgan W.R."/>
            <person name="Tartar A."/>
        </authorList>
    </citation>
    <scope>NUCLEOTIDE SEQUENCE</scope>
    <source>
        <strain evidence="10">ARSEF 373</strain>
    </source>
</reference>
<sequence>MDRKRLCVRIYDDDGEYFDAHYDSKNLLGSGTFGIVLCCVHKRDGSLSAVKMVQDLTESEAEVQREIEALRLIKQEGGHENIVRYNGAYRHNGFHYIVTEFVDGETLYSMLQQRQRPFDEATSLQMVVQLGSALSFLKQTEIIHRDLKPDNIMVLRDGDSDNVNLKIIDFGSAGTSGEQNREMSLSGTRCYLSPEVLLNGEVSHAMDVWSLGCILYILLSGRHPFDLTGVSTEEQIVARISSEAVSFDLPVWQHVSSDVKKLIVRLLEKNPRERLTEIESAVDAWRYQGRVRDAVQHSEQLSKEFPVHLIKPLRSGSRAKYSAEQDEHGSRAHFLHLLQQLDSEEYGEPDRGARLLPPVEEHDHLKAIQKVHRDLARRLQKTLNSHSASNGALIGKADRRFRPEDYVKRYNRAIRMAGPYDGKALPPTKHSDEIERLEAQLEKHRISRSKEELDELFYSRLATRETNVIVEEVLSELLLETSVEAYEDAERALRGRELPPEQLRIVQDALTSGPDSRVLIEKYNVNITRRHLQCLLPMQWLNDEVINFWFQMLNDRDVELVNSGVLAKRSHFFNSFFYTKVSENGYNFVNVRRWTRKIDIFAMDKIFVPVNLSNTHWCLAVIHMTEKRIQYYDSMDGSGTKCLNVLLKYLHDESEHKKKQKFDEEGWELVESTPETPQQQNGSDCGVFTCMFADYLSQNMPLTFSQKDMEFHRHRMVLHIVEGSLPLNEDL</sequence>
<dbReference type="Pfam" id="PF00069">
    <property type="entry name" value="Pkinase"/>
    <property type="match status" value="1"/>
</dbReference>
<dbReference type="PROSITE" id="PS50011">
    <property type="entry name" value="PROTEIN_KINASE_DOM"/>
    <property type="match status" value="1"/>
</dbReference>
<keyword evidence="5" id="KW-0788">Thiol protease</keyword>
<dbReference type="GO" id="GO:0005524">
    <property type="term" value="F:ATP binding"/>
    <property type="evidence" value="ECO:0007669"/>
    <property type="project" value="UniProtKB-UniRule"/>
</dbReference>
<keyword evidence="11" id="KW-1185">Reference proteome</keyword>
<evidence type="ECO:0000256" key="6">
    <source>
        <dbReference type="ARBA" id="ARBA00022840"/>
    </source>
</evidence>
<dbReference type="PANTHER" id="PTHR24347">
    <property type="entry name" value="SERINE/THREONINE-PROTEIN KINASE"/>
    <property type="match status" value="1"/>
</dbReference>
<dbReference type="GO" id="GO:0008234">
    <property type="term" value="F:cysteine-type peptidase activity"/>
    <property type="evidence" value="ECO:0007669"/>
    <property type="project" value="UniProtKB-KW"/>
</dbReference>
<dbReference type="AlphaFoldDB" id="A0AAV2YQY0"/>
<evidence type="ECO:0000256" key="3">
    <source>
        <dbReference type="ARBA" id="ARBA00022741"/>
    </source>
</evidence>
<dbReference type="InterPro" id="IPR011009">
    <property type="entry name" value="Kinase-like_dom_sf"/>
</dbReference>
<dbReference type="SUPFAM" id="SSF56112">
    <property type="entry name" value="Protein kinase-like (PK-like)"/>
    <property type="match status" value="1"/>
</dbReference>
<dbReference type="PROSITE" id="PS00108">
    <property type="entry name" value="PROTEIN_KINASE_ST"/>
    <property type="match status" value="1"/>
</dbReference>
<organism evidence="10 11">
    <name type="scientific">Lagenidium giganteum</name>
    <dbReference type="NCBI Taxonomy" id="4803"/>
    <lineage>
        <taxon>Eukaryota</taxon>
        <taxon>Sar</taxon>
        <taxon>Stramenopiles</taxon>
        <taxon>Oomycota</taxon>
        <taxon>Peronosporomycetes</taxon>
        <taxon>Pythiales</taxon>
        <taxon>Pythiaceae</taxon>
    </lineage>
</organism>
<dbReference type="Proteomes" id="UP001146120">
    <property type="component" value="Unassembled WGS sequence"/>
</dbReference>
<dbReference type="GO" id="GO:0004672">
    <property type="term" value="F:protein kinase activity"/>
    <property type="evidence" value="ECO:0007669"/>
    <property type="project" value="InterPro"/>
</dbReference>
<evidence type="ECO:0000259" key="8">
    <source>
        <dbReference type="PROSITE" id="PS50011"/>
    </source>
</evidence>
<evidence type="ECO:0000256" key="2">
    <source>
        <dbReference type="ARBA" id="ARBA00022670"/>
    </source>
</evidence>
<keyword evidence="4" id="KW-0378">Hydrolase</keyword>
<evidence type="ECO:0000313" key="10">
    <source>
        <dbReference type="EMBL" id="DAZ95743.1"/>
    </source>
</evidence>
<dbReference type="InterPro" id="IPR038765">
    <property type="entry name" value="Papain-like_cys_pep_sf"/>
</dbReference>
<dbReference type="PROSITE" id="PS00107">
    <property type="entry name" value="PROTEIN_KINASE_ATP"/>
    <property type="match status" value="1"/>
</dbReference>
<dbReference type="InterPro" id="IPR008271">
    <property type="entry name" value="Ser/Thr_kinase_AS"/>
</dbReference>
<keyword evidence="6 7" id="KW-0067">ATP-binding</keyword>
<comment type="caution">
    <text evidence="10">The sequence shown here is derived from an EMBL/GenBank/DDBJ whole genome shotgun (WGS) entry which is preliminary data.</text>
</comment>
<gene>
    <name evidence="10" type="ORF">N0F65_006391</name>
</gene>
<evidence type="ECO:0000256" key="1">
    <source>
        <dbReference type="ARBA" id="ARBA00005234"/>
    </source>
</evidence>
<reference evidence="10" key="2">
    <citation type="journal article" date="2023" name="Microbiol Resour">
        <title>Decontamination and Annotation of the Draft Genome Sequence of the Oomycete Lagenidium giganteum ARSEF 373.</title>
        <authorList>
            <person name="Morgan W.R."/>
            <person name="Tartar A."/>
        </authorList>
    </citation>
    <scope>NUCLEOTIDE SEQUENCE</scope>
    <source>
        <strain evidence="10">ARSEF 373</strain>
    </source>
</reference>
<keyword evidence="2" id="KW-0645">Protease</keyword>
<dbReference type="GO" id="GO:0006508">
    <property type="term" value="P:proteolysis"/>
    <property type="evidence" value="ECO:0007669"/>
    <property type="project" value="UniProtKB-KW"/>
</dbReference>
<evidence type="ECO:0000256" key="5">
    <source>
        <dbReference type="ARBA" id="ARBA00022807"/>
    </source>
</evidence>
<dbReference type="GO" id="GO:0060255">
    <property type="term" value="P:regulation of macromolecule metabolic process"/>
    <property type="evidence" value="ECO:0007669"/>
    <property type="project" value="UniProtKB-ARBA"/>
</dbReference>
<dbReference type="InterPro" id="IPR003653">
    <property type="entry name" value="Peptidase_C48_C"/>
</dbReference>